<organism evidence="6 7">
    <name type="scientific">Tepidanaerobacter acetatoxydans (strain DSM 21804 / JCM 16047 / Re1)</name>
    <dbReference type="NCBI Taxonomy" id="1209989"/>
    <lineage>
        <taxon>Bacteria</taxon>
        <taxon>Bacillati</taxon>
        <taxon>Bacillota</taxon>
        <taxon>Clostridia</taxon>
        <taxon>Thermosediminibacterales</taxon>
        <taxon>Tepidanaerobacteraceae</taxon>
        <taxon>Tepidanaerobacter</taxon>
    </lineage>
</organism>
<dbReference type="Proteomes" id="UP000010802">
    <property type="component" value="Chromosome"/>
</dbReference>
<dbReference type="InterPro" id="IPR050659">
    <property type="entry name" value="Peptidase_M24B"/>
</dbReference>
<gene>
    <name evidence="6" type="primary">yqhT</name>
    <name evidence="6" type="ordered locus">TEPIRE1_1521</name>
</gene>
<evidence type="ECO:0000259" key="4">
    <source>
        <dbReference type="Pfam" id="PF00557"/>
    </source>
</evidence>
<dbReference type="MEROPS" id="M24.008"/>
<dbReference type="InterPro" id="IPR000994">
    <property type="entry name" value="Pept_M24"/>
</dbReference>
<dbReference type="AlphaFoldDB" id="F4LVH0"/>
<dbReference type="RefSeq" id="WP_013778479.1">
    <property type="nucleotide sequence ID" value="NC_015519.1"/>
</dbReference>
<dbReference type="InterPro" id="IPR029149">
    <property type="entry name" value="Creatin/AminoP/Spt16_N"/>
</dbReference>
<comment type="similarity">
    <text evidence="1">Belongs to the peptidase M24B family.</text>
</comment>
<feature type="domain" description="Peptidase M24" evidence="4">
    <location>
        <begin position="137"/>
        <end position="339"/>
    </location>
</feature>
<feature type="domain" description="Creatinase N-terminal" evidence="5">
    <location>
        <begin position="3"/>
        <end position="129"/>
    </location>
</feature>
<dbReference type="Gene3D" id="3.90.230.10">
    <property type="entry name" value="Creatinase/methionine aminopeptidase superfamily"/>
    <property type="match status" value="1"/>
</dbReference>
<evidence type="ECO:0000313" key="7">
    <source>
        <dbReference type="Proteomes" id="UP000010802"/>
    </source>
</evidence>
<dbReference type="PATRIC" id="fig|1209989.3.peg.1726"/>
<keyword evidence="3 6" id="KW-0378">Hydrolase</keyword>
<dbReference type="PRINTS" id="PR00599">
    <property type="entry name" value="MAPEPTIDASE"/>
</dbReference>
<evidence type="ECO:0000256" key="3">
    <source>
        <dbReference type="ARBA" id="ARBA00022801"/>
    </source>
</evidence>
<dbReference type="Gene3D" id="3.40.350.10">
    <property type="entry name" value="Creatinase/prolidase N-terminal domain"/>
    <property type="match status" value="1"/>
</dbReference>
<evidence type="ECO:0000256" key="1">
    <source>
        <dbReference type="ARBA" id="ARBA00008766"/>
    </source>
</evidence>
<reference evidence="7" key="1">
    <citation type="journal article" date="2013" name="Genome Announc.">
        <title>First genome sequence of a syntrophic acetate-oxidizing bacterium, Tepidanaerobacter acetatoxydans strain Re1.</title>
        <authorList>
            <person name="Manzoor S."/>
            <person name="Bongcam-Rudloff E."/>
            <person name="Schnurer A."/>
            <person name="Muller B."/>
        </authorList>
    </citation>
    <scope>NUCLEOTIDE SEQUENCE [LARGE SCALE GENOMIC DNA]</scope>
    <source>
        <strain evidence="7">Re1</strain>
    </source>
</reference>
<keyword evidence="2" id="KW-0479">Metal-binding</keyword>
<dbReference type="HOGENOM" id="CLU_017266_4_2_9"/>
<dbReference type="Pfam" id="PF01321">
    <property type="entry name" value="Creatinase_N"/>
    <property type="match status" value="1"/>
</dbReference>
<dbReference type="STRING" id="1209989.TepRe1_1410"/>
<dbReference type="PANTHER" id="PTHR46112">
    <property type="entry name" value="AMINOPEPTIDASE"/>
    <property type="match status" value="1"/>
</dbReference>
<accession>F4LVH0</accession>
<evidence type="ECO:0000313" key="6">
    <source>
        <dbReference type="EMBL" id="CCP26274.1"/>
    </source>
</evidence>
<dbReference type="InterPro" id="IPR001714">
    <property type="entry name" value="Pept_M24_MAP"/>
</dbReference>
<sequence>MTRVKKLAEKLIKNNIDGFIVSKPENQYYLSGFSGEGLTIITGNKNYVITDSRYTEQAKDEASGFEIIETKAGFSPFSISFKIIKELGLRMIGVESHSLTVKEYDELTESFKDINLIKTEGLIEQLRAIKDMHEISLIKSAQKITDKAFEYILDFIKPGVSELELAAELEYFMKKSGSQGTAFHTILVSGSRTSLPHGIPSKRVLQAGDLVTIDFGARFSGYCSDMTRTVIIGKPSEKQLSIYNTVLGAQVKAIEHVKPGLTGKDIDGVARKFIQEEGFGDYFGHGLGHGVGLEIHEVPKLSPKGENKLLPGMIVTIEPGIYIENFGGVRIEDMLVITENGFENLTKSEKQLICL</sequence>
<dbReference type="InterPro" id="IPR001131">
    <property type="entry name" value="Peptidase_M24B_aminopep-P_CS"/>
</dbReference>
<dbReference type="eggNOG" id="COG0006">
    <property type="taxonomic scope" value="Bacteria"/>
</dbReference>
<dbReference type="EMBL" id="HF563609">
    <property type="protein sequence ID" value="CCP26274.1"/>
    <property type="molecule type" value="Genomic_DNA"/>
</dbReference>
<dbReference type="FunFam" id="3.90.230.10:FF:000014">
    <property type="entry name" value="Aminopeptidase P family protein"/>
    <property type="match status" value="1"/>
</dbReference>
<proteinExistence type="inferred from homology"/>
<dbReference type="CDD" id="cd01092">
    <property type="entry name" value="APP-like"/>
    <property type="match status" value="1"/>
</dbReference>
<dbReference type="PROSITE" id="PS00491">
    <property type="entry name" value="PROLINE_PEPTIDASE"/>
    <property type="match status" value="1"/>
</dbReference>
<accession>L0S1C6</accession>
<dbReference type="KEGG" id="tep:TepRe1_1410"/>
<evidence type="ECO:0000259" key="5">
    <source>
        <dbReference type="Pfam" id="PF01321"/>
    </source>
</evidence>
<dbReference type="PANTHER" id="PTHR46112:SF3">
    <property type="entry name" value="AMINOPEPTIDASE YPDF"/>
    <property type="match status" value="1"/>
</dbReference>
<keyword evidence="7" id="KW-1185">Reference proteome</keyword>
<name>F4LVH0_TEPAE</name>
<dbReference type="EC" id="3.4.-.-" evidence="6"/>
<dbReference type="Pfam" id="PF00557">
    <property type="entry name" value="Peptidase_M24"/>
    <property type="match status" value="1"/>
</dbReference>
<evidence type="ECO:0000256" key="2">
    <source>
        <dbReference type="ARBA" id="ARBA00022723"/>
    </source>
</evidence>
<dbReference type="GO" id="GO:0008235">
    <property type="term" value="F:metalloexopeptidase activity"/>
    <property type="evidence" value="ECO:0007669"/>
    <property type="project" value="UniProtKB-ARBA"/>
</dbReference>
<dbReference type="KEGG" id="tae:TepiRe1_1521"/>
<dbReference type="InterPro" id="IPR000587">
    <property type="entry name" value="Creatinase_N"/>
</dbReference>
<protein>
    <submittedName>
        <fullName evidence="6">Uncharacterized peptidase YqhT</fullName>
        <ecNumber evidence="6">3.4.-.-</ecNumber>
    </submittedName>
</protein>
<dbReference type="InterPro" id="IPR036005">
    <property type="entry name" value="Creatinase/aminopeptidase-like"/>
</dbReference>
<dbReference type="OrthoDB" id="9806388at2"/>
<dbReference type="GO" id="GO:0004177">
    <property type="term" value="F:aminopeptidase activity"/>
    <property type="evidence" value="ECO:0007669"/>
    <property type="project" value="UniProtKB-ARBA"/>
</dbReference>
<dbReference type="SUPFAM" id="SSF55920">
    <property type="entry name" value="Creatinase/aminopeptidase"/>
    <property type="match status" value="1"/>
</dbReference>
<dbReference type="GO" id="GO:0046872">
    <property type="term" value="F:metal ion binding"/>
    <property type="evidence" value="ECO:0007669"/>
    <property type="project" value="UniProtKB-KW"/>
</dbReference>